<dbReference type="Pfam" id="PF13847">
    <property type="entry name" value="Methyltransf_31"/>
    <property type="match status" value="1"/>
</dbReference>
<sequence length="250" mass="27919">MRNTTSALPVYKNWVSLKLVIVPGVLALGTAVLTAFYSWLMIFPAIFLLMVLYFVYARYLFSPKGKNIQAELHSMLIEEIEWDGKGKALDIGCGNGALAIRLAKKYPEASVAGIEYRGFSEALCKQNAEIEGVSERVSFKKGSIISLPFEDDEFDLVVSNLTFHEVNDLRDRRELMEEAFRVLKGGGVFVFQDLFLAKKMFGNLDPMLNKLSGWGAKSVEFINLSESERIPNILMTPFMVGTIGIIKGNV</sequence>
<evidence type="ECO:0000313" key="4">
    <source>
        <dbReference type="Proteomes" id="UP000264002"/>
    </source>
</evidence>
<evidence type="ECO:0000313" key="3">
    <source>
        <dbReference type="EMBL" id="RFU93747.1"/>
    </source>
</evidence>
<protein>
    <submittedName>
        <fullName evidence="3">Class I SAM-dependent methyltransferase</fullName>
    </submittedName>
</protein>
<dbReference type="Proteomes" id="UP000264002">
    <property type="component" value="Unassembled WGS sequence"/>
</dbReference>
<dbReference type="PANTHER" id="PTHR45277">
    <property type="entry name" value="EXPRESSED PROTEIN"/>
    <property type="match status" value="1"/>
</dbReference>
<reference evidence="3 4" key="2">
    <citation type="submission" date="2018-09" db="EMBL/GenBank/DDBJ databases">
        <title>Genome of Sphaerochaeta halotolerans strain 4-11.</title>
        <authorList>
            <person name="Nazina T.N."/>
            <person name="Sokolova D.S."/>
        </authorList>
    </citation>
    <scope>NUCLEOTIDE SEQUENCE [LARGE SCALE GENOMIC DNA]</scope>
    <source>
        <strain evidence="3 4">4-11</strain>
    </source>
</reference>
<keyword evidence="1" id="KW-1133">Transmembrane helix</keyword>
<dbReference type="EMBL" id="QUWK01000020">
    <property type="protein sequence ID" value="RFU93747.1"/>
    <property type="molecule type" value="Genomic_DNA"/>
</dbReference>
<dbReference type="SUPFAM" id="SSF53335">
    <property type="entry name" value="S-adenosyl-L-methionine-dependent methyltransferases"/>
    <property type="match status" value="1"/>
</dbReference>
<dbReference type="AlphaFoldDB" id="A0A372MD75"/>
<dbReference type="RefSeq" id="WP_117331470.1">
    <property type="nucleotide sequence ID" value="NZ_QUWK01000020.1"/>
</dbReference>
<keyword evidence="1" id="KW-0472">Membrane</keyword>
<name>A0A372MD75_9SPIR</name>
<proteinExistence type="predicted"/>
<feature type="domain" description="Methyltransferase" evidence="2">
    <location>
        <begin position="86"/>
        <end position="195"/>
    </location>
</feature>
<dbReference type="GO" id="GO:0032259">
    <property type="term" value="P:methylation"/>
    <property type="evidence" value="ECO:0007669"/>
    <property type="project" value="UniProtKB-KW"/>
</dbReference>
<keyword evidence="3" id="KW-0489">Methyltransferase</keyword>
<dbReference type="InterPro" id="IPR029063">
    <property type="entry name" value="SAM-dependent_MTases_sf"/>
</dbReference>
<dbReference type="OrthoDB" id="29650at2"/>
<reference evidence="4" key="1">
    <citation type="submission" date="2018-08" db="EMBL/GenBank/DDBJ databases">
        <authorList>
            <person name="Grouzdev D.S."/>
            <person name="Krutkina M.S."/>
        </authorList>
    </citation>
    <scope>NUCLEOTIDE SEQUENCE [LARGE SCALE GENOMIC DNA]</scope>
    <source>
        <strain evidence="4">4-11</strain>
    </source>
</reference>
<dbReference type="GO" id="GO:0008168">
    <property type="term" value="F:methyltransferase activity"/>
    <property type="evidence" value="ECO:0007669"/>
    <property type="project" value="UniProtKB-KW"/>
</dbReference>
<evidence type="ECO:0000259" key="2">
    <source>
        <dbReference type="Pfam" id="PF13847"/>
    </source>
</evidence>
<keyword evidence="3" id="KW-0808">Transferase</keyword>
<comment type="caution">
    <text evidence="3">The sequence shown here is derived from an EMBL/GenBank/DDBJ whole genome shotgun (WGS) entry which is preliminary data.</text>
</comment>
<dbReference type="InterPro" id="IPR025714">
    <property type="entry name" value="Methyltranfer_dom"/>
</dbReference>
<gene>
    <name evidence="3" type="ORF">DYP60_13110</name>
</gene>
<dbReference type="CDD" id="cd02440">
    <property type="entry name" value="AdoMet_MTases"/>
    <property type="match status" value="1"/>
</dbReference>
<accession>A0A372MD75</accession>
<dbReference type="Gene3D" id="3.40.50.150">
    <property type="entry name" value="Vaccinia Virus protein VP39"/>
    <property type="match status" value="1"/>
</dbReference>
<keyword evidence="4" id="KW-1185">Reference proteome</keyword>
<feature type="transmembrane region" description="Helical" evidence="1">
    <location>
        <begin position="42"/>
        <end position="61"/>
    </location>
</feature>
<evidence type="ECO:0000256" key="1">
    <source>
        <dbReference type="SAM" id="Phobius"/>
    </source>
</evidence>
<dbReference type="PANTHER" id="PTHR45277:SF1">
    <property type="entry name" value="EXPRESSED PROTEIN"/>
    <property type="match status" value="1"/>
</dbReference>
<keyword evidence="1" id="KW-0812">Transmembrane</keyword>
<feature type="transmembrane region" description="Helical" evidence="1">
    <location>
        <begin position="15"/>
        <end position="36"/>
    </location>
</feature>
<organism evidence="3 4">
    <name type="scientific">Sphaerochaeta halotolerans</name>
    <dbReference type="NCBI Taxonomy" id="2293840"/>
    <lineage>
        <taxon>Bacteria</taxon>
        <taxon>Pseudomonadati</taxon>
        <taxon>Spirochaetota</taxon>
        <taxon>Spirochaetia</taxon>
        <taxon>Spirochaetales</taxon>
        <taxon>Sphaerochaetaceae</taxon>
        <taxon>Sphaerochaeta</taxon>
    </lineage>
</organism>